<sequence>MPLEPQGTRRVPESIRGGMGAYGARKVSVPLAALPADRLPLGDPPGRLPRPSVASGTRDHRTGGNR</sequence>
<organism evidence="2 3">
    <name type="scientific">Kitasatospora terrestris</name>
    <dbReference type="NCBI Taxonomy" id="258051"/>
    <lineage>
        <taxon>Bacteria</taxon>
        <taxon>Bacillati</taxon>
        <taxon>Actinomycetota</taxon>
        <taxon>Actinomycetes</taxon>
        <taxon>Kitasatosporales</taxon>
        <taxon>Streptomycetaceae</taxon>
        <taxon>Kitasatospora</taxon>
    </lineage>
</organism>
<protein>
    <submittedName>
        <fullName evidence="2">Uncharacterized protein</fullName>
    </submittedName>
</protein>
<dbReference type="Proteomes" id="UP001501752">
    <property type="component" value="Unassembled WGS sequence"/>
</dbReference>
<feature type="region of interest" description="Disordered" evidence="1">
    <location>
        <begin position="36"/>
        <end position="66"/>
    </location>
</feature>
<name>A0ABP9EP29_9ACTN</name>
<accession>A0ABP9EP29</accession>
<reference evidence="3" key="1">
    <citation type="journal article" date="2019" name="Int. J. Syst. Evol. Microbiol.">
        <title>The Global Catalogue of Microorganisms (GCM) 10K type strain sequencing project: providing services to taxonomists for standard genome sequencing and annotation.</title>
        <authorList>
            <consortium name="The Broad Institute Genomics Platform"/>
            <consortium name="The Broad Institute Genome Sequencing Center for Infectious Disease"/>
            <person name="Wu L."/>
            <person name="Ma J."/>
        </authorList>
    </citation>
    <scope>NUCLEOTIDE SEQUENCE [LARGE SCALE GENOMIC DNA]</scope>
    <source>
        <strain evidence="3">JCM 13006</strain>
    </source>
</reference>
<feature type="compositionally biased region" description="Basic and acidic residues" evidence="1">
    <location>
        <begin position="57"/>
        <end position="66"/>
    </location>
</feature>
<comment type="caution">
    <text evidence="2">The sequence shown here is derived from an EMBL/GenBank/DDBJ whole genome shotgun (WGS) entry which is preliminary data.</text>
</comment>
<keyword evidence="3" id="KW-1185">Reference proteome</keyword>
<evidence type="ECO:0000256" key="1">
    <source>
        <dbReference type="SAM" id="MobiDB-lite"/>
    </source>
</evidence>
<evidence type="ECO:0000313" key="2">
    <source>
        <dbReference type="EMBL" id="GAA4883391.1"/>
    </source>
</evidence>
<gene>
    <name evidence="2" type="ORF">GCM10023235_74910</name>
</gene>
<proteinExistence type="predicted"/>
<evidence type="ECO:0000313" key="3">
    <source>
        <dbReference type="Proteomes" id="UP001501752"/>
    </source>
</evidence>
<dbReference type="EMBL" id="BAABIS010000001">
    <property type="protein sequence ID" value="GAA4883391.1"/>
    <property type="molecule type" value="Genomic_DNA"/>
</dbReference>